<dbReference type="RefSeq" id="WP_154334311.1">
    <property type="nucleotide sequence ID" value="NZ_VTFY01000012.1"/>
</dbReference>
<protein>
    <submittedName>
        <fullName evidence="1">Uncharacterized protein</fullName>
    </submittedName>
</protein>
<reference evidence="2" key="1">
    <citation type="submission" date="2019-08" db="EMBL/GenBank/DDBJ databases">
        <title>Arthrobacter sp. nov., isolated from plateau pika and Tibetan wild ass.</title>
        <authorList>
            <person name="Ge Y."/>
        </authorList>
    </citation>
    <scope>NUCLEOTIDE SEQUENCE [LARGE SCALE GENOMIC DNA]</scope>
    <source>
        <strain evidence="2">HF-4214</strain>
    </source>
</reference>
<name>A0A6N7RQD6_9ACTN</name>
<dbReference type="EMBL" id="VTFY01000012">
    <property type="protein sequence ID" value="MRX83489.1"/>
    <property type="molecule type" value="Genomic_DNA"/>
</dbReference>
<evidence type="ECO:0000313" key="1">
    <source>
        <dbReference type="EMBL" id="MRX83489.1"/>
    </source>
</evidence>
<accession>A0A6N7RQD6</accession>
<keyword evidence="2" id="KW-1185">Reference proteome</keyword>
<evidence type="ECO:0000313" key="2">
    <source>
        <dbReference type="Proteomes" id="UP000438093"/>
    </source>
</evidence>
<organism evidence="1 2">
    <name type="scientific">Eggerthella guodeyinii</name>
    <dbReference type="NCBI Taxonomy" id="2690837"/>
    <lineage>
        <taxon>Bacteria</taxon>
        <taxon>Bacillati</taxon>
        <taxon>Actinomycetota</taxon>
        <taxon>Coriobacteriia</taxon>
        <taxon>Eggerthellales</taxon>
        <taxon>Eggerthellaceae</taxon>
        <taxon>Eggerthella</taxon>
    </lineage>
</organism>
<proteinExistence type="predicted"/>
<sequence>MKLLKIDDSHEAFFKKDEDWVSVTAIERDDLASLIDAVAGEDQIELDECTQERFIVNPTAKLIYDNLYTTLKDLVENRDECLKQYRDDFEALKVRYGLGKDDKSFNKTDAATQ</sequence>
<comment type="caution">
    <text evidence="1">The sequence shown here is derived from an EMBL/GenBank/DDBJ whole genome shotgun (WGS) entry which is preliminary data.</text>
</comment>
<gene>
    <name evidence="1" type="ORF">GJG86_13450</name>
</gene>
<dbReference type="Proteomes" id="UP000438093">
    <property type="component" value="Unassembled WGS sequence"/>
</dbReference>
<dbReference type="AlphaFoldDB" id="A0A6N7RQD6"/>